<evidence type="ECO:0000256" key="5">
    <source>
        <dbReference type="ARBA" id="ARBA00038903"/>
    </source>
</evidence>
<name>A0AAX4JWN6_9TREE</name>
<comment type="similarity">
    <text evidence="2 8">Belongs to the GDA1/CD39 NTPase family.</text>
</comment>
<feature type="compositionally biased region" description="Low complexity" evidence="9">
    <location>
        <begin position="19"/>
        <end position="47"/>
    </location>
</feature>
<comment type="function">
    <text evidence="4">After transfer of sugars to endogenous macromolecular acceptors, the enzyme converts nucleoside diphosphates to nucleoside monophosphates which in turn exit the Golgi lumen in a coupled antiporter reaction, allowing entry of additional nucleotide sugar from the cytosol.</text>
</comment>
<feature type="compositionally biased region" description="Polar residues" evidence="9">
    <location>
        <begin position="278"/>
        <end position="289"/>
    </location>
</feature>
<dbReference type="Pfam" id="PF01150">
    <property type="entry name" value="GDA1_CD39"/>
    <property type="match status" value="1"/>
</dbReference>
<keyword evidence="3 8" id="KW-0378">Hydrolase</keyword>
<feature type="compositionally biased region" description="Polar residues" evidence="9">
    <location>
        <begin position="101"/>
        <end position="110"/>
    </location>
</feature>
<dbReference type="GO" id="GO:0006487">
    <property type="term" value="P:protein N-linked glycosylation"/>
    <property type="evidence" value="ECO:0007669"/>
    <property type="project" value="TreeGrafter"/>
</dbReference>
<evidence type="ECO:0000256" key="7">
    <source>
        <dbReference type="PIRSR" id="PIRSR600407-2"/>
    </source>
</evidence>
<dbReference type="GO" id="GO:0009134">
    <property type="term" value="P:nucleoside diphosphate catabolic process"/>
    <property type="evidence" value="ECO:0007669"/>
    <property type="project" value="TreeGrafter"/>
</dbReference>
<keyword evidence="7" id="KW-0547">Nucleotide-binding</keyword>
<feature type="active site" description="Proton acceptor" evidence="6">
    <location>
        <position position="420"/>
    </location>
</feature>
<evidence type="ECO:0000256" key="9">
    <source>
        <dbReference type="SAM" id="MobiDB-lite"/>
    </source>
</evidence>
<reference evidence="11 12" key="1">
    <citation type="submission" date="2024-01" db="EMBL/GenBank/DDBJ databases">
        <title>Comparative genomics of Cryptococcus and Kwoniella reveals pathogenesis evolution and contrasting modes of karyotype evolution via chromosome fusion or intercentromeric recombination.</title>
        <authorList>
            <person name="Coelho M.A."/>
            <person name="David-Palma M."/>
            <person name="Shea T."/>
            <person name="Bowers K."/>
            <person name="McGinley-Smith S."/>
            <person name="Mohammad A.W."/>
            <person name="Gnirke A."/>
            <person name="Yurkov A.M."/>
            <person name="Nowrousian M."/>
            <person name="Sun S."/>
            <person name="Cuomo C.A."/>
            <person name="Heitman J."/>
        </authorList>
    </citation>
    <scope>NUCLEOTIDE SEQUENCE [LARGE SCALE GENOMIC DNA]</scope>
    <source>
        <strain evidence="11 12">CBS 6074</strain>
    </source>
</reference>
<organism evidence="11 12">
    <name type="scientific">Kwoniella dendrophila CBS 6074</name>
    <dbReference type="NCBI Taxonomy" id="1295534"/>
    <lineage>
        <taxon>Eukaryota</taxon>
        <taxon>Fungi</taxon>
        <taxon>Dikarya</taxon>
        <taxon>Basidiomycota</taxon>
        <taxon>Agaricomycotina</taxon>
        <taxon>Tremellomycetes</taxon>
        <taxon>Tremellales</taxon>
        <taxon>Cryptococcaceae</taxon>
        <taxon>Kwoniella</taxon>
    </lineage>
</organism>
<dbReference type="InterPro" id="IPR000407">
    <property type="entry name" value="GDA1_CD39_NTPase"/>
</dbReference>
<dbReference type="GO" id="GO:0045134">
    <property type="term" value="F:UDP phosphatase activity"/>
    <property type="evidence" value="ECO:0007669"/>
    <property type="project" value="TreeGrafter"/>
</dbReference>
<feature type="region of interest" description="Disordered" evidence="9">
    <location>
        <begin position="162"/>
        <end position="289"/>
    </location>
</feature>
<keyword evidence="12" id="KW-1185">Reference proteome</keyword>
<dbReference type="AlphaFoldDB" id="A0AAX4JWN6"/>
<dbReference type="Gene3D" id="3.30.420.150">
    <property type="entry name" value="Exopolyphosphatase. Domain 2"/>
    <property type="match status" value="1"/>
</dbReference>
<sequence>MTAQKRSSTTSSIDNDIHSLTTSSSSSSSSSSDIATTTNTTTTSSDSINQYYQETGTKLRHRPKSTSSSKLLSEKTFVKTPASPKISIAPRMFSSRKYTPLPTSSSGSNSNKKRAGGGLTSWKRYALIGTAVLILLALGYSQFGNSDKQKLVWDEENTYTPALDDDIVSGDGVDYSSPPFRPLDSDVARPQSENQDNDDEENPTFHALPIGHTKPSVNDDDVDEDVEEANDKPNVSPHDPTSTEAQGASHASEDFTEITDSSDESTGFPLSFEDDPNPSGTTGCSSSYSNEKPIVQYALTIDAGSTGSRIHVYKFNNCGPSPKLEYETFKMLNPGLSAFARDPTAAAASLDPLLEEARRVVPQELWKCTPVEVKATAGLRLLGNKESQAILDEVRNRLETNFEFVVNGEKSVEIMDGKDEGVYAWITANYLLNKIGEGIPEDTDTLAVMDLGGASTQIVFEPKFPVDSKQALIEGEHKYQLTFGGKDFTLYQHSYLGYGLMRARRSVHNLIAFTWSFSQPGQIHWDELDEGTQVPNPCLTKGSSRRVELDPPGRQPVNVTMHGANGGFEACNRVVELVMAKDAICEVKPCSFNGVYQPSLLDTFPRGQLLALSYFTDRIKPLMSTTKESLLTISDLTNLAKDVCAGPEVWSKRFANNPKALEELEDRPEYCLDLTFMNALLGLGYELSPSRELMVEKKLKGVELGWALGAGLALVENAQLTCTA</sequence>
<feature type="compositionally biased region" description="Acidic residues" evidence="9">
    <location>
        <begin position="254"/>
        <end position="263"/>
    </location>
</feature>
<dbReference type="GeneID" id="91095403"/>
<dbReference type="PANTHER" id="PTHR11782:SF83">
    <property type="entry name" value="GUANOSINE-DIPHOSPHATASE"/>
    <property type="match status" value="1"/>
</dbReference>
<keyword evidence="10" id="KW-1133">Transmembrane helix</keyword>
<dbReference type="GO" id="GO:0005524">
    <property type="term" value="F:ATP binding"/>
    <property type="evidence" value="ECO:0007669"/>
    <property type="project" value="UniProtKB-KW"/>
</dbReference>
<keyword evidence="10" id="KW-0472">Membrane</keyword>
<protein>
    <recommendedName>
        <fullName evidence="5">guanosine-diphosphatase</fullName>
        <ecNumber evidence="5">3.6.1.42</ecNumber>
    </recommendedName>
</protein>
<dbReference type="RefSeq" id="XP_066076570.1">
    <property type="nucleotide sequence ID" value="XM_066220473.1"/>
</dbReference>
<dbReference type="Proteomes" id="UP001355207">
    <property type="component" value="Chromosome 6"/>
</dbReference>
<feature type="compositionally biased region" description="Polar residues" evidence="9">
    <location>
        <begin position="1"/>
        <end position="14"/>
    </location>
</feature>
<dbReference type="GO" id="GO:0017111">
    <property type="term" value="F:ribonucleoside triphosphate phosphatase activity"/>
    <property type="evidence" value="ECO:0007669"/>
    <property type="project" value="TreeGrafter"/>
</dbReference>
<dbReference type="EC" id="3.6.1.42" evidence="5"/>
<evidence type="ECO:0000256" key="1">
    <source>
        <dbReference type="ARBA" id="ARBA00004323"/>
    </source>
</evidence>
<evidence type="ECO:0000256" key="2">
    <source>
        <dbReference type="ARBA" id="ARBA00009283"/>
    </source>
</evidence>
<dbReference type="PROSITE" id="PS01238">
    <property type="entry name" value="GDA1_CD39_NTPASE"/>
    <property type="match status" value="1"/>
</dbReference>
<evidence type="ECO:0000313" key="12">
    <source>
        <dbReference type="Proteomes" id="UP001355207"/>
    </source>
</evidence>
<gene>
    <name evidence="11" type="ORF">L201_004733</name>
</gene>
<dbReference type="CDD" id="cd24040">
    <property type="entry name" value="ASKHA_NBD_GDA1"/>
    <property type="match status" value="1"/>
</dbReference>
<dbReference type="EMBL" id="CP144103">
    <property type="protein sequence ID" value="WWC89807.1"/>
    <property type="molecule type" value="Genomic_DNA"/>
</dbReference>
<evidence type="ECO:0000256" key="3">
    <source>
        <dbReference type="ARBA" id="ARBA00022801"/>
    </source>
</evidence>
<accession>A0AAX4JWN6</accession>
<dbReference type="GO" id="GO:0000139">
    <property type="term" value="C:Golgi membrane"/>
    <property type="evidence" value="ECO:0007669"/>
    <property type="project" value="UniProtKB-SubCell"/>
</dbReference>
<feature type="compositionally biased region" description="Acidic residues" evidence="9">
    <location>
        <begin position="218"/>
        <end position="228"/>
    </location>
</feature>
<evidence type="ECO:0000256" key="10">
    <source>
        <dbReference type="SAM" id="Phobius"/>
    </source>
</evidence>
<feature type="binding site" evidence="7">
    <location>
        <begin position="453"/>
        <end position="457"/>
    </location>
    <ligand>
        <name>ATP</name>
        <dbReference type="ChEBI" id="CHEBI:30616"/>
    </ligand>
</feature>
<dbReference type="Gene3D" id="3.30.420.40">
    <property type="match status" value="1"/>
</dbReference>
<feature type="region of interest" description="Disordered" evidence="9">
    <location>
        <begin position="1"/>
        <end position="73"/>
    </location>
</feature>
<dbReference type="GO" id="GO:0004382">
    <property type="term" value="F:GDP phosphatase activity"/>
    <property type="evidence" value="ECO:0007669"/>
    <property type="project" value="UniProtKB-EC"/>
</dbReference>
<evidence type="ECO:0000313" key="11">
    <source>
        <dbReference type="EMBL" id="WWC89807.1"/>
    </source>
</evidence>
<comment type="subcellular location">
    <subcellularLocation>
        <location evidence="1">Golgi apparatus membrane</location>
        <topology evidence="1">Single-pass type II membrane protein</topology>
    </subcellularLocation>
</comment>
<keyword evidence="10" id="KW-0812">Transmembrane</keyword>
<feature type="region of interest" description="Disordered" evidence="9">
    <location>
        <begin position="89"/>
        <end position="116"/>
    </location>
</feature>
<evidence type="ECO:0000256" key="6">
    <source>
        <dbReference type="PIRSR" id="PIRSR600407-1"/>
    </source>
</evidence>
<proteinExistence type="inferred from homology"/>
<evidence type="ECO:0000256" key="4">
    <source>
        <dbReference type="ARBA" id="ARBA00037742"/>
    </source>
</evidence>
<dbReference type="PANTHER" id="PTHR11782">
    <property type="entry name" value="ADENOSINE/GUANOSINE DIPHOSPHATASE"/>
    <property type="match status" value="1"/>
</dbReference>
<feature type="transmembrane region" description="Helical" evidence="10">
    <location>
        <begin position="122"/>
        <end position="140"/>
    </location>
</feature>
<evidence type="ECO:0000256" key="8">
    <source>
        <dbReference type="RuleBase" id="RU003833"/>
    </source>
</evidence>
<keyword evidence="7" id="KW-0067">ATP-binding</keyword>